<dbReference type="Proteomes" id="UP000093759">
    <property type="component" value="Unassembled WGS sequence"/>
</dbReference>
<dbReference type="EMBL" id="LZMF01000007">
    <property type="protein sequence ID" value="OBK91212.1"/>
    <property type="molecule type" value="Genomic_DNA"/>
</dbReference>
<proteinExistence type="predicted"/>
<comment type="caution">
    <text evidence="1">The sequence shown here is derived from an EMBL/GenBank/DDBJ whole genome shotgun (WGS) entry which is preliminary data.</text>
</comment>
<organism evidence="1 2">
    <name type="scientific">Mycolicibacter sinensis (strain JDM601)</name>
    <name type="common">Mycobacterium sinense</name>
    <dbReference type="NCBI Taxonomy" id="875328"/>
    <lineage>
        <taxon>Bacteria</taxon>
        <taxon>Bacillati</taxon>
        <taxon>Actinomycetota</taxon>
        <taxon>Actinomycetes</taxon>
        <taxon>Mycobacteriales</taxon>
        <taxon>Mycobacteriaceae</taxon>
        <taxon>Mycolicibacter</taxon>
    </lineage>
</organism>
<protein>
    <submittedName>
        <fullName evidence="1">Uncharacterized protein</fullName>
    </submittedName>
</protein>
<gene>
    <name evidence="1" type="ORF">A5648_15285</name>
</gene>
<dbReference type="AlphaFoldDB" id="A0A1A3U993"/>
<evidence type="ECO:0000313" key="2">
    <source>
        <dbReference type="Proteomes" id="UP000093759"/>
    </source>
</evidence>
<accession>A0A1A3U993</accession>
<sequence length="113" mass="10059">MAPLPTGGPVCGGVVTQTAGEALAAGALPAGAAAACGPAVADLTTLAGPVVPLGLPPGPVPPVPIAPIPPIPGAPPPIPLVAPGPAGAAAASPVAGMLTDAIGAPIGLAGGTK</sequence>
<reference evidence="2" key="1">
    <citation type="submission" date="2016-06" db="EMBL/GenBank/DDBJ databases">
        <authorList>
            <person name="Sutton G."/>
            <person name="Brinkac L."/>
            <person name="Sanka R."/>
            <person name="Adams M."/>
            <person name="Lau E."/>
            <person name="Garcia-Basteiro A."/>
            <person name="Lopez-Varela E."/>
            <person name="Palencia S."/>
        </authorList>
    </citation>
    <scope>NUCLEOTIDE SEQUENCE [LARGE SCALE GENOMIC DNA]</scope>
    <source>
        <strain evidence="2">1274684.2</strain>
    </source>
</reference>
<name>A0A1A3U993_MYCSD</name>
<evidence type="ECO:0000313" key="1">
    <source>
        <dbReference type="EMBL" id="OBK91212.1"/>
    </source>
</evidence>